<organism evidence="3 4">
    <name type="scientific">Paracerasibacillus soli</name>
    <dbReference type="NCBI Taxonomy" id="480284"/>
    <lineage>
        <taxon>Bacteria</taxon>
        <taxon>Bacillati</taxon>
        <taxon>Bacillota</taxon>
        <taxon>Bacilli</taxon>
        <taxon>Bacillales</taxon>
        <taxon>Bacillaceae</taxon>
        <taxon>Paracerasibacillus</taxon>
    </lineage>
</organism>
<reference evidence="3 4" key="1">
    <citation type="submission" date="2023-10" db="EMBL/GenBank/DDBJ databases">
        <title>Virgibacillus soli CC-YMP-6 genome.</title>
        <authorList>
            <person name="Miliotis G."/>
            <person name="Sengupta P."/>
            <person name="Hameed A."/>
            <person name="Chuvochina M."/>
            <person name="Mcdonagh F."/>
            <person name="Simpson A.C."/>
            <person name="Singh N.K."/>
            <person name="Rekha P.D."/>
            <person name="Raman K."/>
            <person name="Hugenholtz P."/>
            <person name="Venkateswaran K."/>
        </authorList>
    </citation>
    <scope>NUCLEOTIDE SEQUENCE [LARGE SCALE GENOMIC DNA]</scope>
    <source>
        <strain evidence="3 4">CC-YMP-6</strain>
    </source>
</reference>
<proteinExistence type="predicted"/>
<dbReference type="Proteomes" id="UP001275315">
    <property type="component" value="Unassembled WGS sequence"/>
</dbReference>
<evidence type="ECO:0000313" key="4">
    <source>
        <dbReference type="Proteomes" id="UP001275315"/>
    </source>
</evidence>
<evidence type="ECO:0000259" key="1">
    <source>
        <dbReference type="Pfam" id="PF24735"/>
    </source>
</evidence>
<dbReference type="EMBL" id="JAWDIQ010000002">
    <property type="protein sequence ID" value="MDY0409305.1"/>
    <property type="molecule type" value="Genomic_DNA"/>
</dbReference>
<sequence length="179" mass="20682">MKKVKVNLQIKGELLHLCNDCYNKMMSDELNVNLEQVIESFTLVDGRGISRTFYVERRVYPIGFYFEAVENIEFGYKFAVHGELEGSQQEMISRLIEKTRKGIAEQYIETDVFSGGQAYQNMKNDQIVGVIEYNEASDDEPLVIIDGKPYTWEEVGKMVTAFEGFQIKLKMYDITDDVE</sequence>
<keyword evidence="4" id="KW-1185">Reference proteome</keyword>
<feature type="domain" description="DUF7713" evidence="2">
    <location>
        <begin position="108"/>
        <end position="176"/>
    </location>
</feature>
<gene>
    <name evidence="3" type="ORF">RWD45_12935</name>
</gene>
<evidence type="ECO:0008006" key="5">
    <source>
        <dbReference type="Google" id="ProtNLM"/>
    </source>
</evidence>
<name>A0ABU5CSF7_9BACI</name>
<feature type="domain" description="DUF7686" evidence="1">
    <location>
        <begin position="36"/>
        <end position="104"/>
    </location>
</feature>
<dbReference type="InterPro" id="IPR056103">
    <property type="entry name" value="DUF7686"/>
</dbReference>
<evidence type="ECO:0000313" key="3">
    <source>
        <dbReference type="EMBL" id="MDY0409305.1"/>
    </source>
</evidence>
<dbReference type="InterPro" id="IPR056130">
    <property type="entry name" value="DUF7713"/>
</dbReference>
<dbReference type="RefSeq" id="WP_320380101.1">
    <property type="nucleotide sequence ID" value="NZ_JAWDIQ010000002.1"/>
</dbReference>
<accession>A0ABU5CSF7</accession>
<comment type="caution">
    <text evidence="3">The sequence shown here is derived from an EMBL/GenBank/DDBJ whole genome shotgun (WGS) entry which is preliminary data.</text>
</comment>
<protein>
    <recommendedName>
        <fullName evidence="5">Phage protein</fullName>
    </recommendedName>
</protein>
<dbReference type="Pfam" id="PF24735">
    <property type="entry name" value="DUF7686"/>
    <property type="match status" value="1"/>
</dbReference>
<dbReference type="Pfam" id="PF24828">
    <property type="entry name" value="DUF7713"/>
    <property type="match status" value="1"/>
</dbReference>
<evidence type="ECO:0000259" key="2">
    <source>
        <dbReference type="Pfam" id="PF24828"/>
    </source>
</evidence>